<evidence type="ECO:0008006" key="4">
    <source>
        <dbReference type="Google" id="ProtNLM"/>
    </source>
</evidence>
<evidence type="ECO:0000256" key="1">
    <source>
        <dbReference type="SAM" id="SignalP"/>
    </source>
</evidence>
<dbReference type="RefSeq" id="WP_320509789.1">
    <property type="nucleotide sequence ID" value="NZ_JAXCLW010000005.1"/>
</dbReference>
<gene>
    <name evidence="2" type="ORF">SMD27_17880</name>
</gene>
<keyword evidence="3" id="KW-1185">Reference proteome</keyword>
<accession>A0ABU5EH20</accession>
<feature type="chain" id="PRO_5046590507" description="Secreted protein" evidence="1">
    <location>
        <begin position="37"/>
        <end position="108"/>
    </location>
</feature>
<name>A0ABU5EH20_9PROT</name>
<protein>
    <recommendedName>
        <fullName evidence="4">Secreted protein</fullName>
    </recommendedName>
</protein>
<evidence type="ECO:0000313" key="2">
    <source>
        <dbReference type="EMBL" id="MDY0884718.1"/>
    </source>
</evidence>
<reference evidence="2 3" key="1">
    <citation type="journal article" date="2016" name="Antonie Van Leeuwenhoek">
        <title>Dongia soli sp. nov., isolated from soil from Dokdo, Korea.</title>
        <authorList>
            <person name="Kim D.U."/>
            <person name="Lee H."/>
            <person name="Kim H."/>
            <person name="Kim S.G."/>
            <person name="Ka J.O."/>
        </authorList>
    </citation>
    <scope>NUCLEOTIDE SEQUENCE [LARGE SCALE GENOMIC DNA]</scope>
    <source>
        <strain evidence="2 3">D78</strain>
    </source>
</reference>
<feature type="signal peptide" evidence="1">
    <location>
        <begin position="1"/>
        <end position="36"/>
    </location>
</feature>
<dbReference type="EMBL" id="JAXCLW010000005">
    <property type="protein sequence ID" value="MDY0884718.1"/>
    <property type="molecule type" value="Genomic_DNA"/>
</dbReference>
<keyword evidence="1" id="KW-0732">Signal</keyword>
<organism evidence="2 3">
    <name type="scientific">Dongia soli</name>
    <dbReference type="NCBI Taxonomy" id="600628"/>
    <lineage>
        <taxon>Bacteria</taxon>
        <taxon>Pseudomonadati</taxon>
        <taxon>Pseudomonadota</taxon>
        <taxon>Alphaproteobacteria</taxon>
        <taxon>Rhodospirillales</taxon>
        <taxon>Dongiaceae</taxon>
        <taxon>Dongia</taxon>
    </lineage>
</organism>
<evidence type="ECO:0000313" key="3">
    <source>
        <dbReference type="Proteomes" id="UP001279642"/>
    </source>
</evidence>
<sequence>MFVRTDRRMPALKSCRVAAVLGLALSLGAFAVPALADDDGSSATSLTRANCQASLPALERSGISQEFGHLQALKMLERCNTLLGQDRAATFAGWLIDRELDRPDPHDQ</sequence>
<proteinExistence type="predicted"/>
<dbReference type="Proteomes" id="UP001279642">
    <property type="component" value="Unassembled WGS sequence"/>
</dbReference>
<comment type="caution">
    <text evidence="2">The sequence shown here is derived from an EMBL/GenBank/DDBJ whole genome shotgun (WGS) entry which is preliminary data.</text>
</comment>